<dbReference type="SUPFAM" id="SSF89733">
    <property type="entry name" value="L-sulfolactate dehydrogenase-like"/>
    <property type="match status" value="1"/>
</dbReference>
<organism evidence="2 3">
    <name type="scientific">Acanthoscelides obtectus</name>
    <name type="common">Bean weevil</name>
    <name type="synonym">Bruchus obtectus</name>
    <dbReference type="NCBI Taxonomy" id="200917"/>
    <lineage>
        <taxon>Eukaryota</taxon>
        <taxon>Metazoa</taxon>
        <taxon>Ecdysozoa</taxon>
        <taxon>Arthropoda</taxon>
        <taxon>Hexapoda</taxon>
        <taxon>Insecta</taxon>
        <taxon>Pterygota</taxon>
        <taxon>Neoptera</taxon>
        <taxon>Endopterygota</taxon>
        <taxon>Coleoptera</taxon>
        <taxon>Polyphaga</taxon>
        <taxon>Cucujiformia</taxon>
        <taxon>Chrysomeloidea</taxon>
        <taxon>Chrysomelidae</taxon>
        <taxon>Bruchinae</taxon>
        <taxon>Bruchini</taxon>
        <taxon>Acanthoscelides</taxon>
    </lineage>
</organism>
<dbReference type="Pfam" id="PF02615">
    <property type="entry name" value="Ldh_2"/>
    <property type="match status" value="1"/>
</dbReference>
<dbReference type="Proteomes" id="UP001152888">
    <property type="component" value="Unassembled WGS sequence"/>
</dbReference>
<dbReference type="PANTHER" id="PTHR11091">
    <property type="entry name" value="OXIDOREDUCTASE-RELATED"/>
    <property type="match status" value="1"/>
</dbReference>
<dbReference type="InterPro" id="IPR036111">
    <property type="entry name" value="Mal/L-sulfo/L-lacto_DH-like_sf"/>
</dbReference>
<dbReference type="InterPro" id="IPR043144">
    <property type="entry name" value="Mal/L-sulf/L-lact_DH-like_ah"/>
</dbReference>
<accession>A0A9P0PI43</accession>
<comment type="similarity">
    <text evidence="1">Belongs to the LDH2/MDH2 oxidoreductase family.</text>
</comment>
<name>A0A9P0PI43_ACAOB</name>
<dbReference type="EMBL" id="CAKOFQ010006960">
    <property type="protein sequence ID" value="CAH1984624.1"/>
    <property type="molecule type" value="Genomic_DNA"/>
</dbReference>
<protein>
    <recommendedName>
        <fullName evidence="4">Malate dehydrogenase</fullName>
    </recommendedName>
</protein>
<evidence type="ECO:0008006" key="4">
    <source>
        <dbReference type="Google" id="ProtNLM"/>
    </source>
</evidence>
<dbReference type="PANTHER" id="PTHR11091:SF0">
    <property type="entry name" value="MALATE DEHYDROGENASE"/>
    <property type="match status" value="1"/>
</dbReference>
<evidence type="ECO:0000313" key="2">
    <source>
        <dbReference type="EMBL" id="CAH1984624.1"/>
    </source>
</evidence>
<proteinExistence type="inferred from homology"/>
<keyword evidence="3" id="KW-1185">Reference proteome</keyword>
<evidence type="ECO:0000313" key="3">
    <source>
        <dbReference type="Proteomes" id="UP001152888"/>
    </source>
</evidence>
<gene>
    <name evidence="2" type="ORF">ACAOBT_LOCUS16214</name>
</gene>
<dbReference type="OrthoDB" id="7881616at2759"/>
<dbReference type="Gene3D" id="1.10.1530.10">
    <property type="match status" value="1"/>
</dbReference>
<dbReference type="InterPro" id="IPR003767">
    <property type="entry name" value="Malate/L-lactate_DH-like"/>
</dbReference>
<evidence type="ECO:0000256" key="1">
    <source>
        <dbReference type="ARBA" id="ARBA00006056"/>
    </source>
</evidence>
<dbReference type="AlphaFoldDB" id="A0A9P0PI43"/>
<reference evidence="2" key="1">
    <citation type="submission" date="2022-03" db="EMBL/GenBank/DDBJ databases">
        <authorList>
            <person name="Sayadi A."/>
        </authorList>
    </citation>
    <scope>NUCLEOTIDE SEQUENCE</scope>
</reference>
<comment type="caution">
    <text evidence="2">The sequence shown here is derived from an EMBL/GenBank/DDBJ whole genome shotgun (WGS) entry which is preliminary data.</text>
</comment>
<dbReference type="GO" id="GO:0016491">
    <property type="term" value="F:oxidoreductase activity"/>
    <property type="evidence" value="ECO:0007669"/>
    <property type="project" value="InterPro"/>
</dbReference>
<sequence>MDSIQALHLGMSLRKLQQYKFLTRFASFPKKTMATESATSKLVTQLSEAKRFMVDCLKAVGATESNAETVADNLLEADYRGHYSHGMNRLGMSNEYHRHHHYHR</sequence>